<dbReference type="EMBL" id="CP026721">
    <property type="protein sequence ID" value="QAV34155.1"/>
    <property type="molecule type" value="Genomic_DNA"/>
</dbReference>
<dbReference type="Gene3D" id="1.10.530.10">
    <property type="match status" value="1"/>
</dbReference>
<keyword evidence="4" id="KW-1185">Reference proteome</keyword>
<evidence type="ECO:0000313" key="3">
    <source>
        <dbReference type="EMBL" id="QAV34155.1"/>
    </source>
</evidence>
<dbReference type="SUPFAM" id="SSF53955">
    <property type="entry name" value="Lysozyme-like"/>
    <property type="match status" value="1"/>
</dbReference>
<name>A0ABX5QVD6_9BACT</name>
<dbReference type="RefSeq" id="WP_090222022.1">
    <property type="nucleotide sequence ID" value="NZ_CP026721.1"/>
</dbReference>
<gene>
    <name evidence="3" type="ORF">CBS1_04370</name>
</gene>
<dbReference type="Pfam" id="PF01464">
    <property type="entry name" value="SLT"/>
    <property type="match status" value="1"/>
</dbReference>
<organism evidence="3 4">
    <name type="scientific">Fervidobacterium changbaicum</name>
    <dbReference type="NCBI Taxonomy" id="310769"/>
    <lineage>
        <taxon>Bacteria</taxon>
        <taxon>Thermotogati</taxon>
        <taxon>Thermotogota</taxon>
        <taxon>Thermotogae</taxon>
        <taxon>Thermotogales</taxon>
        <taxon>Fervidobacteriaceae</taxon>
        <taxon>Fervidobacterium</taxon>
    </lineage>
</organism>
<evidence type="ECO:0000259" key="2">
    <source>
        <dbReference type="Pfam" id="PF01464"/>
    </source>
</evidence>
<dbReference type="InterPro" id="IPR023346">
    <property type="entry name" value="Lysozyme-like_dom_sf"/>
</dbReference>
<feature type="compositionally biased region" description="Low complexity" evidence="1">
    <location>
        <begin position="221"/>
        <end position="252"/>
    </location>
</feature>
<reference evidence="3 4" key="1">
    <citation type="submission" date="2018-01" db="EMBL/GenBank/DDBJ databases">
        <title>The whole genome sequencing and assembly of Fervidobacterium changbaicum CBS-1 strain.</title>
        <authorList>
            <person name="Kim J.-Y."/>
            <person name="Park M.-K."/>
            <person name="Yi H."/>
            <person name="Bahn Y.-S."/>
            <person name="Kim J.F."/>
            <person name="Lee D.-W."/>
        </authorList>
    </citation>
    <scope>NUCLEOTIDE SEQUENCE [LARGE SCALE GENOMIC DNA]</scope>
    <source>
        <strain evidence="3 4">CBS-1</strain>
    </source>
</reference>
<evidence type="ECO:0000313" key="4">
    <source>
        <dbReference type="Proteomes" id="UP000288947"/>
    </source>
</evidence>
<feature type="domain" description="Transglycosylase SLT" evidence="2">
    <location>
        <begin position="69"/>
        <end position="169"/>
    </location>
</feature>
<protein>
    <submittedName>
        <fullName evidence="3">Lytic transglycosylase</fullName>
    </submittedName>
</protein>
<accession>A0ABX5QVD6</accession>
<proteinExistence type="predicted"/>
<feature type="region of interest" description="Disordered" evidence="1">
    <location>
        <begin position="219"/>
        <end position="266"/>
    </location>
</feature>
<evidence type="ECO:0000256" key="1">
    <source>
        <dbReference type="SAM" id="MobiDB-lite"/>
    </source>
</evidence>
<dbReference type="Proteomes" id="UP000288947">
    <property type="component" value="Chromosome"/>
</dbReference>
<dbReference type="InterPro" id="IPR008258">
    <property type="entry name" value="Transglycosylase_SLT_dom_1"/>
</dbReference>
<sequence length="266" mass="29100">MIKLSVFMLLLFVFVLASIVGFGQENQSSNQIQTPEWFKNAVVKKRAGINLKTAPEFINDLWNAVYTISTKYQVPPTLIAALISVESNFANVKGGGDVVGMMQISISTAKNISKLLGLEPPKNGWDELLTNHWMNITYGTAYISYLYKKTGSFQKALEMYNNGKNKTSYAQMILKQYEYYEGLHIAELKSKQQNASPNTSDYASLSNSATQTDLFEQSLSNPAPSATETANASNTSTSSLTGALSNSNGGSTDKLPPLFGVTDNKK</sequence>